<dbReference type="CDD" id="cd23820">
    <property type="entry name" value="RWD_RNF14"/>
    <property type="match status" value="1"/>
</dbReference>
<evidence type="ECO:0000313" key="13">
    <source>
        <dbReference type="EMBL" id="OQV25974.1"/>
    </source>
</evidence>
<keyword evidence="4" id="KW-0808">Transferase</keyword>
<dbReference type="PROSITE" id="PS50245">
    <property type="entry name" value="CAP_GLY_2"/>
    <property type="match status" value="1"/>
</dbReference>
<dbReference type="PROSITE" id="PS51873">
    <property type="entry name" value="TRIAD"/>
    <property type="match status" value="1"/>
</dbReference>
<feature type="region of interest" description="Disordered" evidence="10">
    <location>
        <begin position="735"/>
        <end position="786"/>
    </location>
</feature>
<dbReference type="EC" id="2.3.2.31" evidence="3"/>
<evidence type="ECO:0000259" key="12">
    <source>
        <dbReference type="PROSITE" id="PS51873"/>
    </source>
</evidence>
<feature type="compositionally biased region" description="Polar residues" evidence="10">
    <location>
        <begin position="332"/>
        <end position="353"/>
    </location>
</feature>
<dbReference type="PANTHER" id="PTHR11685">
    <property type="entry name" value="RBR FAMILY RING FINGER AND IBR DOMAIN-CONTAINING"/>
    <property type="match status" value="1"/>
</dbReference>
<dbReference type="Proteomes" id="UP000192578">
    <property type="component" value="Unassembled WGS sequence"/>
</dbReference>
<dbReference type="Pfam" id="PF05773">
    <property type="entry name" value="RWD"/>
    <property type="match status" value="1"/>
</dbReference>
<dbReference type="InterPro" id="IPR002867">
    <property type="entry name" value="IBR_dom"/>
</dbReference>
<proteinExistence type="predicted"/>
<accession>A0A1W0XES8</accession>
<feature type="compositionally biased region" description="Polar residues" evidence="10">
    <location>
        <begin position="754"/>
        <end position="770"/>
    </location>
</feature>
<comment type="caution">
    <text evidence="13">The sequence shown here is derived from an EMBL/GenBank/DDBJ whole genome shotgun (WGS) entry which is preliminary data.</text>
</comment>
<dbReference type="Gene3D" id="3.10.110.10">
    <property type="entry name" value="Ubiquitin Conjugating Enzyme"/>
    <property type="match status" value="1"/>
</dbReference>
<dbReference type="GO" id="GO:0061630">
    <property type="term" value="F:ubiquitin protein ligase activity"/>
    <property type="evidence" value="ECO:0007669"/>
    <property type="project" value="UniProtKB-EC"/>
</dbReference>
<dbReference type="SUPFAM" id="SSF57850">
    <property type="entry name" value="RING/U-box"/>
    <property type="match status" value="3"/>
</dbReference>
<dbReference type="Gene3D" id="1.20.120.1750">
    <property type="match status" value="1"/>
</dbReference>
<evidence type="ECO:0000256" key="8">
    <source>
        <dbReference type="ARBA" id="ARBA00022786"/>
    </source>
</evidence>
<evidence type="ECO:0000256" key="3">
    <source>
        <dbReference type="ARBA" id="ARBA00012251"/>
    </source>
</evidence>
<dbReference type="InterPro" id="IPR044066">
    <property type="entry name" value="TRIAD_supradom"/>
</dbReference>
<dbReference type="SMART" id="SM00647">
    <property type="entry name" value="IBR"/>
    <property type="match status" value="2"/>
</dbReference>
<dbReference type="InterPro" id="IPR000938">
    <property type="entry name" value="CAP-Gly_domain"/>
</dbReference>
<evidence type="ECO:0000256" key="1">
    <source>
        <dbReference type="ARBA" id="ARBA00001798"/>
    </source>
</evidence>
<comment type="pathway">
    <text evidence="2">Protein modification; protein ubiquitination.</text>
</comment>
<keyword evidence="5" id="KW-0479">Metal-binding</keyword>
<evidence type="ECO:0000256" key="2">
    <source>
        <dbReference type="ARBA" id="ARBA00004906"/>
    </source>
</evidence>
<reference evidence="14" key="1">
    <citation type="submission" date="2017-01" db="EMBL/GenBank/DDBJ databases">
        <title>Comparative genomics of anhydrobiosis in the tardigrade Hypsibius dujardini.</title>
        <authorList>
            <person name="Yoshida Y."/>
            <person name="Koutsovoulos G."/>
            <person name="Laetsch D."/>
            <person name="Stevens L."/>
            <person name="Kumar S."/>
            <person name="Horikawa D."/>
            <person name="Ishino K."/>
            <person name="Komine S."/>
            <person name="Tomita M."/>
            <person name="Blaxter M."/>
            <person name="Arakawa K."/>
        </authorList>
    </citation>
    <scope>NUCLEOTIDE SEQUENCE [LARGE SCALE GENOMIC DNA]</scope>
    <source>
        <strain evidence="14">Z151</strain>
    </source>
</reference>
<feature type="domain" description="RING-type" evidence="12">
    <location>
        <begin position="1140"/>
        <end position="1387"/>
    </location>
</feature>
<dbReference type="EMBL" id="MTYJ01000001">
    <property type="protein sequence ID" value="OQV25974.1"/>
    <property type="molecule type" value="Genomic_DNA"/>
</dbReference>
<dbReference type="SUPFAM" id="SSF54495">
    <property type="entry name" value="UBC-like"/>
    <property type="match status" value="1"/>
</dbReference>
<dbReference type="Pfam" id="PF26200">
    <property type="entry name" value="Rcat_RNF216"/>
    <property type="match status" value="1"/>
</dbReference>
<feature type="region of interest" description="Disordered" evidence="10">
    <location>
        <begin position="330"/>
        <end position="360"/>
    </location>
</feature>
<feature type="compositionally biased region" description="Polar residues" evidence="10">
    <location>
        <begin position="557"/>
        <end position="567"/>
    </location>
</feature>
<feature type="compositionally biased region" description="Polar residues" evidence="10">
    <location>
        <begin position="777"/>
        <end position="786"/>
    </location>
</feature>
<dbReference type="InterPro" id="IPR016135">
    <property type="entry name" value="UBQ-conjugating_enzyme/RWD"/>
</dbReference>
<evidence type="ECO:0000256" key="4">
    <source>
        <dbReference type="ARBA" id="ARBA00022679"/>
    </source>
</evidence>
<evidence type="ECO:0000256" key="7">
    <source>
        <dbReference type="ARBA" id="ARBA00022771"/>
    </source>
</evidence>
<sequence>MATGLNLNPKFILLKDTISIPPSGLSSDEEGILMPAGCLVQEIKGGSDTSSDEQILLLESLDAFHHSTAGAPLYAHAAYDDLLEVSSFTSSLLRAEKQFKLRLVVARDENWLEEATKMFDDTEVLVTVGPAQLLGVIRFVDEITVQSRMGRWFGVELKESPYMDIGIFIESYAPFKCSPPARGIYVTIGAIRLADPVADVPFKGRPFGKKRFSTRPALPSTHKLKIDSAGGREQTADCESAAVKRYEVDDRVVWFGAENGAARGTVRHVGRTDLKQTEDVVVVEFDDKVGDQHYKGRANGLARFAIREGFGKEILPAELMSEVDFGYEIGGQPSSGNTGNAKASSSTTTRQNGSGDGKVAQEGVIGIGSRVMWRKSDEEAVAGKVMWSGQVKRQQGKKFALRLDERKGTPDFCGIIDGVDQFHCGPGYGMIVPPESLVLEERYNEAFGIHPRRPVESDIRPVQKNDKIVWFEVREGKSTPQHGVVLYVGEVPGMAGMQLGVEFTNACGQKDWSGKFKGKQLFTCKLNHGRWIARDKPDTWLRKEDYDRRQKKLETSAEPSTDIQSKDISPPDELKSSSESCSVAGGMPDDDGPPFTSVANRDNIGVGDRVLVKQVGSDVYTPGTVRWIGVIKAFLNSHLVGLEMDEPVGSETDVTACGYAGSHVKGYIEVFQCKPGYGRFEPPSKVKPLEDKSWTKVGSPKFKHAPARIASPIFIERNADLNGTTASFHTPMANGFHNLLQAPPQRPIKFKPNGMQQQTPISSSHPQSRQPMPHAQPTRQHSEAQFPQNGQEVVAAFGQTHVQGTVQYVGRVHFSPGIFVGVALSQYMMAAPGGMVDGYDYFQAMIGYGILVPLQSVAVLPPTRLQYDQSIPHSPDLQGFPSLAEAEGVRRYSVGQRNSNPGPIGPPATPDDVLKALAQADEEEREFNFRKSYVAIFRLQAEDQGSFEVTVDEKDGTKGFVKFLPKPPAESEDSFFITRITMPEPNNGHGGGGGDFNAFVCKKVVKDVEFFPPLFLNFHLTNGFPNHLPPVYDVTCNWITEVQVKKLREYLVRIWREYMDQTQHNILYESLRNLKQHLLRIMGLEFGIIYISRPAFDLDPSATESHYGTCLYGTDREVQDVFSRLAKFSDTKVRERDENDQVECSICASTVSPGQVTFFSMECSHSQMFCKDCIASHVKAQVEGGNITEIPCMGDACKVTATFNDLADLINPLDVDALSQTLNSRLLDGMPDTRRCPQCQCVIIFDHAMLGGNDRYITCPNPVCGIQYCPHCKAKSHGDEPCLSSEKKRELRDLFINAATQAEKEALIRVHGKENIEHSIRDMESEDYIKTHGKPCPQCKSPTEKIEGCNKMTCTICHTFFCYICGVQLPKTDPYSHFNNDTCAKFDHR</sequence>
<evidence type="ECO:0000256" key="9">
    <source>
        <dbReference type="ARBA" id="ARBA00022833"/>
    </source>
</evidence>
<dbReference type="Gene3D" id="3.30.40.10">
    <property type="entry name" value="Zinc/RING finger domain, C3HC4 (zinc finger)"/>
    <property type="match status" value="1"/>
</dbReference>
<keyword evidence="14" id="KW-1185">Reference proteome</keyword>
<dbReference type="GO" id="GO:0008270">
    <property type="term" value="F:zinc ion binding"/>
    <property type="evidence" value="ECO:0007669"/>
    <property type="project" value="UniProtKB-KW"/>
</dbReference>
<evidence type="ECO:0000256" key="5">
    <source>
        <dbReference type="ARBA" id="ARBA00022723"/>
    </source>
</evidence>
<evidence type="ECO:0000259" key="11">
    <source>
        <dbReference type="PROSITE" id="PS50245"/>
    </source>
</evidence>
<feature type="region of interest" description="Disordered" evidence="10">
    <location>
        <begin position="550"/>
        <end position="600"/>
    </location>
</feature>
<dbReference type="CDD" id="cd20354">
    <property type="entry name" value="Rcat_RBR_RNF14"/>
    <property type="match status" value="1"/>
</dbReference>
<dbReference type="Pfam" id="PF01485">
    <property type="entry name" value="IBR"/>
    <property type="match status" value="1"/>
</dbReference>
<evidence type="ECO:0000313" key="14">
    <source>
        <dbReference type="Proteomes" id="UP000192578"/>
    </source>
</evidence>
<keyword evidence="8" id="KW-0833">Ubl conjugation pathway</keyword>
<feature type="domain" description="CAP-Gly" evidence="11">
    <location>
        <begin position="810"/>
        <end position="853"/>
    </location>
</feature>
<dbReference type="OrthoDB" id="1431934at2759"/>
<dbReference type="InterPro" id="IPR006575">
    <property type="entry name" value="RWD_dom"/>
</dbReference>
<keyword evidence="6" id="KW-0677">Repeat</keyword>
<keyword evidence="7" id="KW-0863">Zinc-finger</keyword>
<protein>
    <recommendedName>
        <fullName evidence="3">RBR-type E3 ubiquitin transferase</fullName>
        <ecNumber evidence="3">2.3.2.31</ecNumber>
    </recommendedName>
</protein>
<dbReference type="Pfam" id="PF01302">
    <property type="entry name" value="CAP_GLY"/>
    <property type="match status" value="4"/>
</dbReference>
<dbReference type="InterPro" id="IPR013083">
    <property type="entry name" value="Znf_RING/FYVE/PHD"/>
</dbReference>
<dbReference type="SUPFAM" id="SSF74924">
    <property type="entry name" value="Cap-Gly domain"/>
    <property type="match status" value="6"/>
</dbReference>
<dbReference type="InterPro" id="IPR047548">
    <property type="entry name" value="Rcat_RBR_RNF14"/>
</dbReference>
<dbReference type="SMART" id="SM01052">
    <property type="entry name" value="CAP_GLY"/>
    <property type="match status" value="6"/>
</dbReference>
<gene>
    <name evidence="13" type="ORF">BV898_00111</name>
</gene>
<dbReference type="InterPro" id="IPR036859">
    <property type="entry name" value="CAP-Gly_dom_sf"/>
</dbReference>
<evidence type="ECO:0000256" key="10">
    <source>
        <dbReference type="SAM" id="MobiDB-lite"/>
    </source>
</evidence>
<name>A0A1W0XES8_HYPEX</name>
<organism evidence="13 14">
    <name type="scientific">Hypsibius exemplaris</name>
    <name type="common">Freshwater tardigrade</name>
    <dbReference type="NCBI Taxonomy" id="2072580"/>
    <lineage>
        <taxon>Eukaryota</taxon>
        <taxon>Metazoa</taxon>
        <taxon>Ecdysozoa</taxon>
        <taxon>Tardigrada</taxon>
        <taxon>Eutardigrada</taxon>
        <taxon>Parachela</taxon>
        <taxon>Hypsibioidea</taxon>
        <taxon>Hypsibiidae</taxon>
        <taxon>Hypsibius</taxon>
    </lineage>
</organism>
<comment type="catalytic activity">
    <reaction evidence="1">
        <text>[E2 ubiquitin-conjugating enzyme]-S-ubiquitinyl-L-cysteine + [acceptor protein]-L-lysine = [E2 ubiquitin-conjugating enzyme]-L-cysteine + [acceptor protein]-N(6)-ubiquitinyl-L-lysine.</text>
        <dbReference type="EC" id="2.3.2.31"/>
    </reaction>
</comment>
<evidence type="ECO:0000256" key="6">
    <source>
        <dbReference type="ARBA" id="ARBA00022737"/>
    </source>
</evidence>
<dbReference type="Gene3D" id="2.30.30.190">
    <property type="entry name" value="CAP Gly-rich-like domain"/>
    <property type="match status" value="5"/>
</dbReference>
<dbReference type="InterPro" id="IPR031127">
    <property type="entry name" value="E3_UB_ligase_RBR"/>
</dbReference>
<dbReference type="GO" id="GO:0016567">
    <property type="term" value="P:protein ubiquitination"/>
    <property type="evidence" value="ECO:0007669"/>
    <property type="project" value="InterPro"/>
</dbReference>
<keyword evidence="9" id="KW-0862">Zinc</keyword>